<feature type="transmembrane region" description="Helical" evidence="1">
    <location>
        <begin position="68"/>
        <end position="87"/>
    </location>
</feature>
<keyword evidence="1" id="KW-0812">Transmembrane</keyword>
<organism evidence="2">
    <name type="scientific">Culex pipiens</name>
    <name type="common">House mosquito</name>
    <dbReference type="NCBI Taxonomy" id="7175"/>
    <lineage>
        <taxon>Eukaryota</taxon>
        <taxon>Metazoa</taxon>
        <taxon>Ecdysozoa</taxon>
        <taxon>Arthropoda</taxon>
        <taxon>Hexapoda</taxon>
        <taxon>Insecta</taxon>
        <taxon>Pterygota</taxon>
        <taxon>Neoptera</taxon>
        <taxon>Endopterygota</taxon>
        <taxon>Diptera</taxon>
        <taxon>Nematocera</taxon>
        <taxon>Culicoidea</taxon>
        <taxon>Culicidae</taxon>
        <taxon>Culicinae</taxon>
        <taxon>Culicini</taxon>
        <taxon>Culex</taxon>
        <taxon>Culex</taxon>
    </lineage>
</organism>
<protein>
    <submittedName>
        <fullName evidence="2">(northern house mosquito) hypothetical protein</fullName>
    </submittedName>
</protein>
<accession>A0A8D8CJN9</accession>
<keyword evidence="1" id="KW-1133">Transmembrane helix</keyword>
<proteinExistence type="predicted"/>
<evidence type="ECO:0000313" key="2">
    <source>
        <dbReference type="EMBL" id="CAG6495038.1"/>
    </source>
</evidence>
<keyword evidence="1" id="KW-0472">Membrane</keyword>
<name>A0A8D8CJN9_CULPI</name>
<reference evidence="2" key="1">
    <citation type="submission" date="2021-05" db="EMBL/GenBank/DDBJ databases">
        <authorList>
            <person name="Alioto T."/>
            <person name="Alioto T."/>
            <person name="Gomez Garrido J."/>
        </authorList>
    </citation>
    <scope>NUCLEOTIDE SEQUENCE</scope>
</reference>
<dbReference type="EMBL" id="HBUE01127167">
    <property type="protein sequence ID" value="CAG6495038.1"/>
    <property type="molecule type" value="Transcribed_RNA"/>
</dbReference>
<dbReference type="AlphaFoldDB" id="A0A8D8CJN9"/>
<sequence length="107" mass="13034">MVNFKSVEKKNKIPCFRNEYQTMPFLALNFQNIDVCLWIMFKILHQHLFLNSLMGIKYFVRTGMYKGIFFKIIFLIFFCIIRSTQLFDFPNSLKLFFYKMSIKRCQN</sequence>
<evidence type="ECO:0000256" key="1">
    <source>
        <dbReference type="SAM" id="Phobius"/>
    </source>
</evidence>